<keyword evidence="2 3" id="KW-0378">Hydrolase</keyword>
<comment type="similarity">
    <text evidence="3">Belongs to the CheD family.</text>
</comment>
<dbReference type="GO" id="GO:0050568">
    <property type="term" value="F:protein-glutamine glutaminase activity"/>
    <property type="evidence" value="ECO:0007669"/>
    <property type="project" value="UniProtKB-UniRule"/>
</dbReference>
<dbReference type="PANTHER" id="PTHR35147">
    <property type="entry name" value="CHEMORECEPTOR GLUTAMINE DEAMIDASE CHED-RELATED"/>
    <property type="match status" value="1"/>
</dbReference>
<dbReference type="EC" id="3.5.1.44" evidence="3"/>
<protein>
    <recommendedName>
        <fullName evidence="3">Probable chemoreceptor glutamine deamidase CheD</fullName>
        <ecNumber evidence="3">3.5.1.44</ecNumber>
    </recommendedName>
</protein>
<keyword evidence="1 3" id="KW-0145">Chemotaxis</keyword>
<sequence>MNAPPETGKHFLLPGAIFVKAGHFQISTVLGSCIAVCLWDPRTKQGGMNHFKLPLWNGDGLASPKFGNIAIEKLIEGMVEIGCDKKALQAKVFGGAAVLKNGGGLLNVGQRNVQVAQDMLKQHRIPILASDLGGEVSRKIIMDTQQGSILMKRAKA</sequence>
<evidence type="ECO:0000256" key="1">
    <source>
        <dbReference type="ARBA" id="ARBA00022500"/>
    </source>
</evidence>
<proteinExistence type="inferred from homology"/>
<dbReference type="HAMAP" id="MF_01440">
    <property type="entry name" value="CheD"/>
    <property type="match status" value="1"/>
</dbReference>
<gene>
    <name evidence="3" type="primary">cheD</name>
    <name evidence="4" type="ORF">MAGMO_0633</name>
</gene>
<evidence type="ECO:0000256" key="2">
    <source>
        <dbReference type="ARBA" id="ARBA00022801"/>
    </source>
</evidence>
<accession>A0A1S7LFK0</accession>
<organism evidence="4">
    <name type="scientific">Magnetococcus massalia (strain MO-1)</name>
    <dbReference type="NCBI Taxonomy" id="451514"/>
    <lineage>
        <taxon>Bacteria</taxon>
        <taxon>Pseudomonadati</taxon>
        <taxon>Pseudomonadota</taxon>
        <taxon>Magnetococcia</taxon>
        <taxon>Magnetococcales</taxon>
        <taxon>Magnetococcaceae</taxon>
        <taxon>Magnetococcus</taxon>
    </lineage>
</organism>
<name>A0A1S7LFK0_MAGMO</name>
<dbReference type="EMBL" id="LO017727">
    <property type="protein sequence ID" value="CRH04837.1"/>
    <property type="molecule type" value="Genomic_DNA"/>
</dbReference>
<dbReference type="InterPro" id="IPR038592">
    <property type="entry name" value="CheD-like_sf"/>
</dbReference>
<comment type="function">
    <text evidence="3">Probably deamidates glutamine residues to glutamate on methyl-accepting chemotaxis receptors (MCPs), playing an important role in chemotaxis.</text>
</comment>
<dbReference type="CDD" id="cd16352">
    <property type="entry name" value="CheD"/>
    <property type="match status" value="1"/>
</dbReference>
<dbReference type="Gene3D" id="3.30.1330.200">
    <property type="match status" value="1"/>
</dbReference>
<dbReference type="InterPro" id="IPR011324">
    <property type="entry name" value="Cytotoxic_necrot_fac-like_cat"/>
</dbReference>
<dbReference type="GO" id="GO:0006935">
    <property type="term" value="P:chemotaxis"/>
    <property type="evidence" value="ECO:0007669"/>
    <property type="project" value="UniProtKB-UniRule"/>
</dbReference>
<keyword evidence="4" id="KW-0675">Receptor</keyword>
<reference evidence="4" key="1">
    <citation type="submission" date="2015-04" db="EMBL/GenBank/DDBJ databases">
        <authorList>
            <person name="Syromyatnikov M.Y."/>
            <person name="Popov V.N."/>
        </authorList>
    </citation>
    <scope>NUCLEOTIDE SEQUENCE</scope>
    <source>
        <strain evidence="4">MO-1</strain>
    </source>
</reference>
<dbReference type="SUPFAM" id="SSF64438">
    <property type="entry name" value="CNF1/YfiH-like putative cysteine hydrolases"/>
    <property type="match status" value="1"/>
</dbReference>
<evidence type="ECO:0000313" key="4">
    <source>
        <dbReference type="EMBL" id="CRH04837.1"/>
    </source>
</evidence>
<dbReference type="InterPro" id="IPR005659">
    <property type="entry name" value="Chemorcpt_Glu_NH3ase_CheD"/>
</dbReference>
<dbReference type="PANTHER" id="PTHR35147:SF3">
    <property type="entry name" value="CHEMORECEPTOR GLUTAMINE DEAMIDASE CHED 1-RELATED"/>
    <property type="match status" value="1"/>
</dbReference>
<dbReference type="Pfam" id="PF03975">
    <property type="entry name" value="CheD"/>
    <property type="match status" value="1"/>
</dbReference>
<dbReference type="AlphaFoldDB" id="A0A1S7LFK0"/>
<comment type="catalytic activity">
    <reaction evidence="3">
        <text>L-glutaminyl-[protein] + H2O = L-glutamyl-[protein] + NH4(+)</text>
        <dbReference type="Rhea" id="RHEA:16441"/>
        <dbReference type="Rhea" id="RHEA-COMP:10207"/>
        <dbReference type="Rhea" id="RHEA-COMP:10208"/>
        <dbReference type="ChEBI" id="CHEBI:15377"/>
        <dbReference type="ChEBI" id="CHEBI:28938"/>
        <dbReference type="ChEBI" id="CHEBI:29973"/>
        <dbReference type="ChEBI" id="CHEBI:30011"/>
        <dbReference type="EC" id="3.5.1.44"/>
    </reaction>
</comment>
<evidence type="ECO:0000256" key="3">
    <source>
        <dbReference type="HAMAP-Rule" id="MF_01440"/>
    </source>
</evidence>